<sequence length="96" mass="10982">MSSEYKQDIKELLSFVEYSLKSGVFLVEGFSRCALYDINSGNVYSLDKNAQDVLTGRSKNTNFWKKLVSMGLCTDKNHLEKQILSELEYKPSLQFA</sequence>
<comment type="caution">
    <text evidence="1">The sequence shown here is derived from an EMBL/GenBank/DDBJ whole genome shotgun (WGS) entry which is preliminary data.</text>
</comment>
<name>A0A0G0CPB1_9BACT</name>
<reference evidence="1 2" key="1">
    <citation type="journal article" date="2015" name="Nature">
        <title>rRNA introns, odd ribosomes, and small enigmatic genomes across a large radiation of phyla.</title>
        <authorList>
            <person name="Brown C.T."/>
            <person name="Hug L.A."/>
            <person name="Thomas B.C."/>
            <person name="Sharon I."/>
            <person name="Castelle C.J."/>
            <person name="Singh A."/>
            <person name="Wilkins M.J."/>
            <person name="Williams K.H."/>
            <person name="Banfield J.F."/>
        </authorList>
    </citation>
    <scope>NUCLEOTIDE SEQUENCE [LARGE SCALE GENOMIC DNA]</scope>
</reference>
<evidence type="ECO:0000313" key="2">
    <source>
        <dbReference type="Proteomes" id="UP000034778"/>
    </source>
</evidence>
<dbReference type="STRING" id="1618566.UR35_C0002G0050"/>
<gene>
    <name evidence="1" type="ORF">UR35_C0002G0050</name>
</gene>
<proteinExistence type="predicted"/>
<dbReference type="Proteomes" id="UP000034778">
    <property type="component" value="Unassembled WGS sequence"/>
</dbReference>
<organism evidence="1 2">
    <name type="scientific">Candidatus Woesebacteria bacterium GW2011_GWB1_33_22</name>
    <dbReference type="NCBI Taxonomy" id="1618566"/>
    <lineage>
        <taxon>Bacteria</taxon>
        <taxon>Candidatus Woeseibacteriota</taxon>
    </lineage>
</organism>
<accession>A0A0G0CPB1</accession>
<dbReference type="EMBL" id="LBOW01000002">
    <property type="protein sequence ID" value="KKP45217.1"/>
    <property type="molecule type" value="Genomic_DNA"/>
</dbReference>
<dbReference type="AlphaFoldDB" id="A0A0G0CPB1"/>
<protein>
    <submittedName>
        <fullName evidence="1">Uncharacterized protein</fullName>
    </submittedName>
</protein>
<evidence type="ECO:0000313" key="1">
    <source>
        <dbReference type="EMBL" id="KKP45217.1"/>
    </source>
</evidence>